<feature type="region of interest" description="Disordered" evidence="1">
    <location>
        <begin position="118"/>
        <end position="140"/>
    </location>
</feature>
<gene>
    <name evidence="2" type="ORF">BJ508DRAFT_315350</name>
</gene>
<evidence type="ECO:0000313" key="2">
    <source>
        <dbReference type="EMBL" id="RPA71740.1"/>
    </source>
</evidence>
<sequence length="140" mass="15624">MAPAKSKGTITFYTTHSAKKVHNYSFMPTLTSYGQAASRGTAGTNFTITKRKKPKPLNETHYLEAAQQELPDEFLPNHYSGRTNNIATITKHGQGIGKEDSKYTQKIYSDFIPSVLNQVKTTPKTPSPKDQKDVQDLTFI</sequence>
<organism evidence="2 3">
    <name type="scientific">Ascobolus immersus RN42</name>
    <dbReference type="NCBI Taxonomy" id="1160509"/>
    <lineage>
        <taxon>Eukaryota</taxon>
        <taxon>Fungi</taxon>
        <taxon>Dikarya</taxon>
        <taxon>Ascomycota</taxon>
        <taxon>Pezizomycotina</taxon>
        <taxon>Pezizomycetes</taxon>
        <taxon>Pezizales</taxon>
        <taxon>Ascobolaceae</taxon>
        <taxon>Ascobolus</taxon>
    </lineage>
</organism>
<evidence type="ECO:0000313" key="3">
    <source>
        <dbReference type="Proteomes" id="UP000275078"/>
    </source>
</evidence>
<keyword evidence="3" id="KW-1185">Reference proteome</keyword>
<reference evidence="2 3" key="1">
    <citation type="journal article" date="2018" name="Nat. Ecol. Evol.">
        <title>Pezizomycetes genomes reveal the molecular basis of ectomycorrhizal truffle lifestyle.</title>
        <authorList>
            <person name="Murat C."/>
            <person name="Payen T."/>
            <person name="Noel B."/>
            <person name="Kuo A."/>
            <person name="Morin E."/>
            <person name="Chen J."/>
            <person name="Kohler A."/>
            <person name="Krizsan K."/>
            <person name="Balestrini R."/>
            <person name="Da Silva C."/>
            <person name="Montanini B."/>
            <person name="Hainaut M."/>
            <person name="Levati E."/>
            <person name="Barry K.W."/>
            <person name="Belfiori B."/>
            <person name="Cichocki N."/>
            <person name="Clum A."/>
            <person name="Dockter R.B."/>
            <person name="Fauchery L."/>
            <person name="Guy J."/>
            <person name="Iotti M."/>
            <person name="Le Tacon F."/>
            <person name="Lindquist E.A."/>
            <person name="Lipzen A."/>
            <person name="Malagnac F."/>
            <person name="Mello A."/>
            <person name="Molinier V."/>
            <person name="Miyauchi S."/>
            <person name="Poulain J."/>
            <person name="Riccioni C."/>
            <person name="Rubini A."/>
            <person name="Sitrit Y."/>
            <person name="Splivallo R."/>
            <person name="Traeger S."/>
            <person name="Wang M."/>
            <person name="Zifcakova L."/>
            <person name="Wipf D."/>
            <person name="Zambonelli A."/>
            <person name="Paolocci F."/>
            <person name="Nowrousian M."/>
            <person name="Ottonello S."/>
            <person name="Baldrian P."/>
            <person name="Spatafora J.W."/>
            <person name="Henrissat B."/>
            <person name="Nagy L.G."/>
            <person name="Aury J.M."/>
            <person name="Wincker P."/>
            <person name="Grigoriev I.V."/>
            <person name="Bonfante P."/>
            <person name="Martin F.M."/>
        </authorList>
    </citation>
    <scope>NUCLEOTIDE SEQUENCE [LARGE SCALE GENOMIC DNA]</scope>
    <source>
        <strain evidence="2 3">RN42</strain>
    </source>
</reference>
<accession>A0A3N4HIC3</accession>
<proteinExistence type="predicted"/>
<evidence type="ECO:0000256" key="1">
    <source>
        <dbReference type="SAM" id="MobiDB-lite"/>
    </source>
</evidence>
<dbReference type="AlphaFoldDB" id="A0A3N4HIC3"/>
<dbReference type="EMBL" id="ML119903">
    <property type="protein sequence ID" value="RPA71740.1"/>
    <property type="molecule type" value="Genomic_DNA"/>
</dbReference>
<name>A0A3N4HIC3_ASCIM</name>
<dbReference type="Proteomes" id="UP000275078">
    <property type="component" value="Unassembled WGS sequence"/>
</dbReference>
<feature type="compositionally biased region" description="Basic and acidic residues" evidence="1">
    <location>
        <begin position="127"/>
        <end position="140"/>
    </location>
</feature>
<protein>
    <submittedName>
        <fullName evidence="2">Uncharacterized protein</fullName>
    </submittedName>
</protein>